<evidence type="ECO:0000259" key="1">
    <source>
        <dbReference type="PROSITE" id="PS50011"/>
    </source>
</evidence>
<dbReference type="RefSeq" id="XP_025426199.1">
    <property type="nucleotide sequence ID" value="XM_025578894.1"/>
</dbReference>
<dbReference type="AlphaFoldDB" id="A0A318Z1S7"/>
<keyword evidence="3" id="KW-1185">Reference proteome</keyword>
<dbReference type="Proteomes" id="UP000248349">
    <property type="component" value="Unassembled WGS sequence"/>
</dbReference>
<dbReference type="GeneID" id="37080123"/>
<proteinExistence type="predicted"/>
<dbReference type="EMBL" id="KZ821294">
    <property type="protein sequence ID" value="PYH40217.1"/>
    <property type="molecule type" value="Genomic_DNA"/>
</dbReference>
<dbReference type="Pfam" id="PF00069">
    <property type="entry name" value="Pkinase"/>
    <property type="match status" value="1"/>
</dbReference>
<sequence length="336" mass="40101">MPPYIPGFQFTARQHRPPNDYGMKTMRLRVSDVLRVGDGWAAQLILVQEIKTTGFEVEMGPKLLAKLFDAKYLQPPFQRIDYARKQYKRECAAYRHLRLNHLQEYIPEFFGSWSTRIVDSRGQERSVRMILTEYIRGHDMEHLRPSDFTTRERKEIMRQALAAETKFYACNFRHQDFFPRNVMVTPALEIVIIDFGLASTHRSPSDVYSSRDTDLLEGRYISPILRWWRSDDQIKRDPWMVSGWITWDWNQWLVDTWRSDIPDITADMLKWVVPSERNRSFFQRLFRDDRREPRSVPPSSHTQTIVRQSFRYDTVELEWLHDPGRCSRCSCCDGRH</sequence>
<feature type="domain" description="Protein kinase" evidence="1">
    <location>
        <begin position="30"/>
        <end position="336"/>
    </location>
</feature>
<evidence type="ECO:0000313" key="3">
    <source>
        <dbReference type="Proteomes" id="UP000248349"/>
    </source>
</evidence>
<evidence type="ECO:0000313" key="2">
    <source>
        <dbReference type="EMBL" id="PYH40217.1"/>
    </source>
</evidence>
<accession>A0A318Z1S7</accession>
<gene>
    <name evidence="2" type="ORF">BP01DRAFT_410950</name>
</gene>
<name>A0A318Z1S7_9EURO</name>
<dbReference type="SUPFAM" id="SSF56112">
    <property type="entry name" value="Protein kinase-like (PK-like)"/>
    <property type="match status" value="1"/>
</dbReference>
<dbReference type="GO" id="GO:0004672">
    <property type="term" value="F:protein kinase activity"/>
    <property type="evidence" value="ECO:0007669"/>
    <property type="project" value="InterPro"/>
</dbReference>
<dbReference type="PROSITE" id="PS50011">
    <property type="entry name" value="PROTEIN_KINASE_DOM"/>
    <property type="match status" value="1"/>
</dbReference>
<protein>
    <recommendedName>
        <fullName evidence="1">Protein kinase domain-containing protein</fullName>
    </recommendedName>
</protein>
<feature type="non-terminal residue" evidence="2">
    <location>
        <position position="1"/>
    </location>
</feature>
<dbReference type="Gene3D" id="1.10.510.10">
    <property type="entry name" value="Transferase(Phosphotransferase) domain 1"/>
    <property type="match status" value="1"/>
</dbReference>
<dbReference type="OrthoDB" id="4267316at2759"/>
<dbReference type="InterPro" id="IPR011009">
    <property type="entry name" value="Kinase-like_dom_sf"/>
</dbReference>
<organism evidence="2 3">
    <name type="scientific">Aspergillus saccharolyticus JOP 1030-1</name>
    <dbReference type="NCBI Taxonomy" id="1450539"/>
    <lineage>
        <taxon>Eukaryota</taxon>
        <taxon>Fungi</taxon>
        <taxon>Dikarya</taxon>
        <taxon>Ascomycota</taxon>
        <taxon>Pezizomycotina</taxon>
        <taxon>Eurotiomycetes</taxon>
        <taxon>Eurotiomycetidae</taxon>
        <taxon>Eurotiales</taxon>
        <taxon>Aspergillaceae</taxon>
        <taxon>Aspergillus</taxon>
        <taxon>Aspergillus subgen. Circumdati</taxon>
    </lineage>
</organism>
<reference evidence="2 3" key="1">
    <citation type="submission" date="2016-12" db="EMBL/GenBank/DDBJ databases">
        <title>The genomes of Aspergillus section Nigri reveals drivers in fungal speciation.</title>
        <authorList>
            <consortium name="DOE Joint Genome Institute"/>
            <person name="Vesth T.C."/>
            <person name="Nybo J."/>
            <person name="Theobald S."/>
            <person name="Brandl J."/>
            <person name="Frisvad J.C."/>
            <person name="Nielsen K.F."/>
            <person name="Lyhne E.K."/>
            <person name="Kogle M.E."/>
            <person name="Kuo A."/>
            <person name="Riley R."/>
            <person name="Clum A."/>
            <person name="Nolan M."/>
            <person name="Lipzen A."/>
            <person name="Salamov A."/>
            <person name="Henrissat B."/>
            <person name="Wiebenga A."/>
            <person name="De Vries R.P."/>
            <person name="Grigoriev I.V."/>
            <person name="Mortensen U.H."/>
            <person name="Andersen M.R."/>
            <person name="Baker S.E."/>
        </authorList>
    </citation>
    <scope>NUCLEOTIDE SEQUENCE [LARGE SCALE GENOMIC DNA]</scope>
    <source>
        <strain evidence="2 3">JOP 1030-1</strain>
    </source>
</reference>
<dbReference type="GO" id="GO:0005524">
    <property type="term" value="F:ATP binding"/>
    <property type="evidence" value="ECO:0007669"/>
    <property type="project" value="InterPro"/>
</dbReference>
<dbReference type="InterPro" id="IPR000719">
    <property type="entry name" value="Prot_kinase_dom"/>
</dbReference>